<organism evidence="1 2">
    <name type="scientific">Flagellimonas halotolerans</name>
    <dbReference type="NCBI Taxonomy" id="3112164"/>
    <lineage>
        <taxon>Bacteria</taxon>
        <taxon>Pseudomonadati</taxon>
        <taxon>Bacteroidota</taxon>
        <taxon>Flavobacteriia</taxon>
        <taxon>Flavobacteriales</taxon>
        <taxon>Flavobacteriaceae</taxon>
        <taxon>Flagellimonas</taxon>
    </lineage>
</organism>
<protein>
    <submittedName>
        <fullName evidence="1">IPExxxVDY family protein</fullName>
    </submittedName>
</protein>
<dbReference type="RefSeq" id="WP_326279608.1">
    <property type="nucleotide sequence ID" value="NZ_JAYKYV010000015.1"/>
</dbReference>
<evidence type="ECO:0000313" key="2">
    <source>
        <dbReference type="Proteomes" id="UP001355298"/>
    </source>
</evidence>
<comment type="caution">
    <text evidence="1">The sequence shown here is derived from an EMBL/GenBank/DDBJ whole genome shotgun (WGS) entry which is preliminary data.</text>
</comment>
<evidence type="ECO:0000313" key="1">
    <source>
        <dbReference type="EMBL" id="MEC4266495.1"/>
    </source>
</evidence>
<dbReference type="EMBL" id="JAYMGW010000015">
    <property type="protein sequence ID" value="MEC4266495.1"/>
    <property type="molecule type" value="Genomic_DNA"/>
</dbReference>
<reference evidence="1 2" key="1">
    <citation type="submission" date="2024-01" db="EMBL/GenBank/DDBJ databases">
        <title>The strains designed SYSU M86414 and SYSU M84420 isolated from the marine sediment in San Sha City (Hainan Province, China).</title>
        <authorList>
            <person name="Guo D."/>
        </authorList>
    </citation>
    <scope>NUCLEOTIDE SEQUENCE [LARGE SCALE GENOMIC DNA]</scope>
    <source>
        <strain evidence="1 2">SYSU M84420</strain>
    </source>
</reference>
<dbReference type="Proteomes" id="UP001355298">
    <property type="component" value="Unassembled WGS sequence"/>
</dbReference>
<keyword evidence="2" id="KW-1185">Reference proteome</keyword>
<dbReference type="InterPro" id="IPR047690">
    <property type="entry name" value="IPExxxVDY_fam"/>
</dbReference>
<sequence length="157" mass="18366">MGMLTTHKISADLYDDSFSLIAIHCDLEDYAITYAINSTCGLYLKRMKKDLHLNENMSFSIFDWDDEMNDVYWTLISNKCEIEEVMPSEGLFGNNISRRTDYLVKERKDVDYFLKVDAADEEIFFSEKLKSINQITKVITAYPLETQNLKSKRNLIF</sequence>
<dbReference type="NCBIfam" id="NF033205">
    <property type="entry name" value="IPExxxVDY"/>
    <property type="match status" value="1"/>
</dbReference>
<gene>
    <name evidence="1" type="ORF">VOP03_14155</name>
</gene>
<name>A0ABU6IUF8_9FLAO</name>
<proteinExistence type="predicted"/>
<accession>A0ABU6IUF8</accession>